<evidence type="ECO:0000256" key="2">
    <source>
        <dbReference type="ARBA" id="ARBA00022603"/>
    </source>
</evidence>
<dbReference type="GeneID" id="39599472"/>
<keyword evidence="2" id="KW-0489">Methyltransferase</keyword>
<dbReference type="Gene3D" id="3.40.50.150">
    <property type="entry name" value="Vaccinia Virus protein VP39"/>
    <property type="match status" value="1"/>
</dbReference>
<dbReference type="EMBL" id="RCNU01000003">
    <property type="protein sequence ID" value="RWQ96686.1"/>
    <property type="molecule type" value="Genomic_DNA"/>
</dbReference>
<dbReference type="GO" id="GO:0032259">
    <property type="term" value="P:methylation"/>
    <property type="evidence" value="ECO:0007669"/>
    <property type="project" value="UniProtKB-KW"/>
</dbReference>
<dbReference type="VEuPathDB" id="FungiDB:C8Q69DRAFT_460771"/>
<sequence length="272" mass="30214">MASASTRRAANKKIKGAPDYDDPAFWDIRFATGQDVGEWLNSGEALIETVLSDLEKRQPIESGSGEQRRPQILHLGPGVSKLGSKLRDKFVERGWRGDGIVNVDFSSEAVRLGQEFESGKDAAHAMHWVQADLRSWSDLSSALREFSPFEIILDKSTSDAIATGAEEVFTSSSADDQSKVCPTVRQILDLKEISEVELSPVELLALHLVPLTQRGTTWIALSYSTIRFDNFPYLAEHWNVVSRTPLQAPAGETASSAYTPQVFHWIYVLHRV</sequence>
<dbReference type="InterPro" id="IPR051419">
    <property type="entry name" value="Lys/N-term_MeTrsfase_sf"/>
</dbReference>
<proteinExistence type="inferred from homology"/>
<dbReference type="Proteomes" id="UP000283841">
    <property type="component" value="Unassembled WGS sequence"/>
</dbReference>
<dbReference type="RefSeq" id="XP_028486331.1">
    <property type="nucleotide sequence ID" value="XM_028630195.1"/>
</dbReference>
<keyword evidence="5" id="KW-1185">Reference proteome</keyword>
<evidence type="ECO:0000313" key="5">
    <source>
        <dbReference type="Proteomes" id="UP000283841"/>
    </source>
</evidence>
<dbReference type="GO" id="GO:0008168">
    <property type="term" value="F:methyltransferase activity"/>
    <property type="evidence" value="ECO:0007669"/>
    <property type="project" value="UniProtKB-KW"/>
</dbReference>
<dbReference type="STRING" id="264951.A0A443HXX4"/>
<accession>A0A443HXX4</accession>
<comment type="caution">
    <text evidence="4">The sequence shown here is derived from an EMBL/GenBank/DDBJ whole genome shotgun (WGS) entry which is preliminary data.</text>
</comment>
<comment type="similarity">
    <text evidence="1">Belongs to the methyltransferase superfamily.</text>
</comment>
<dbReference type="InterPro" id="IPR029063">
    <property type="entry name" value="SAM-dependent_MTases_sf"/>
</dbReference>
<name>A0A443HXX4_BYSSP</name>
<gene>
    <name evidence="4" type="ORF">C8Q69DRAFT_460771</name>
</gene>
<evidence type="ECO:0000256" key="1">
    <source>
        <dbReference type="ARBA" id="ARBA00008361"/>
    </source>
</evidence>
<organism evidence="4 5">
    <name type="scientific">Byssochlamys spectabilis</name>
    <name type="common">Paecilomyces variotii</name>
    <dbReference type="NCBI Taxonomy" id="264951"/>
    <lineage>
        <taxon>Eukaryota</taxon>
        <taxon>Fungi</taxon>
        <taxon>Dikarya</taxon>
        <taxon>Ascomycota</taxon>
        <taxon>Pezizomycotina</taxon>
        <taxon>Eurotiomycetes</taxon>
        <taxon>Eurotiomycetidae</taxon>
        <taxon>Eurotiales</taxon>
        <taxon>Thermoascaceae</taxon>
        <taxon>Paecilomyces</taxon>
    </lineage>
</organism>
<protein>
    <submittedName>
        <fullName evidence="4">Uncharacterized protein</fullName>
    </submittedName>
</protein>
<keyword evidence="3" id="KW-0808">Transferase</keyword>
<reference evidence="4 5" key="1">
    <citation type="journal article" date="2018" name="Front. Microbiol.">
        <title>Genomic and genetic insights into a cosmopolitan fungus, Paecilomyces variotii (Eurotiales).</title>
        <authorList>
            <person name="Urquhart A.S."/>
            <person name="Mondo S.J."/>
            <person name="Makela M.R."/>
            <person name="Hane J.K."/>
            <person name="Wiebenga A."/>
            <person name="He G."/>
            <person name="Mihaltcheva S."/>
            <person name="Pangilinan J."/>
            <person name="Lipzen A."/>
            <person name="Barry K."/>
            <person name="de Vries R.P."/>
            <person name="Grigoriev I.V."/>
            <person name="Idnurm A."/>
        </authorList>
    </citation>
    <scope>NUCLEOTIDE SEQUENCE [LARGE SCALE GENOMIC DNA]</scope>
    <source>
        <strain evidence="4 5">CBS 101075</strain>
    </source>
</reference>
<dbReference type="PANTHER" id="PTHR12176">
    <property type="entry name" value="SAM-DEPENDENT METHYLTRANSFERASE SUPERFAMILY PROTEIN"/>
    <property type="match status" value="1"/>
</dbReference>
<evidence type="ECO:0000313" key="4">
    <source>
        <dbReference type="EMBL" id="RWQ96686.1"/>
    </source>
</evidence>
<evidence type="ECO:0000256" key="3">
    <source>
        <dbReference type="ARBA" id="ARBA00022679"/>
    </source>
</evidence>
<dbReference type="AlphaFoldDB" id="A0A443HXX4"/>